<dbReference type="EMBL" id="BGPR01016895">
    <property type="protein sequence ID" value="GBN74473.1"/>
    <property type="molecule type" value="Genomic_DNA"/>
</dbReference>
<reference evidence="1 2" key="1">
    <citation type="journal article" date="2019" name="Sci. Rep.">
        <title>Orb-weaving spider Araneus ventricosus genome elucidates the spidroin gene catalogue.</title>
        <authorList>
            <person name="Kono N."/>
            <person name="Nakamura H."/>
            <person name="Ohtoshi R."/>
            <person name="Moran D.A.P."/>
            <person name="Shinohara A."/>
            <person name="Yoshida Y."/>
            <person name="Fujiwara M."/>
            <person name="Mori M."/>
            <person name="Tomita M."/>
            <person name="Arakawa K."/>
        </authorList>
    </citation>
    <scope>NUCLEOTIDE SEQUENCE [LARGE SCALE GENOMIC DNA]</scope>
</reference>
<gene>
    <name evidence="1" type="ORF">AVEN_56623_1</name>
</gene>
<organism evidence="1 2">
    <name type="scientific">Araneus ventricosus</name>
    <name type="common">Orbweaver spider</name>
    <name type="synonym">Epeira ventricosa</name>
    <dbReference type="NCBI Taxonomy" id="182803"/>
    <lineage>
        <taxon>Eukaryota</taxon>
        <taxon>Metazoa</taxon>
        <taxon>Ecdysozoa</taxon>
        <taxon>Arthropoda</taxon>
        <taxon>Chelicerata</taxon>
        <taxon>Arachnida</taxon>
        <taxon>Araneae</taxon>
        <taxon>Araneomorphae</taxon>
        <taxon>Entelegynae</taxon>
        <taxon>Araneoidea</taxon>
        <taxon>Araneidae</taxon>
        <taxon>Araneus</taxon>
    </lineage>
</organism>
<protein>
    <submittedName>
        <fullName evidence="1">Uncharacterized protein</fullName>
    </submittedName>
</protein>
<dbReference type="AlphaFoldDB" id="A0A4Y2RFJ1"/>
<dbReference type="Proteomes" id="UP000499080">
    <property type="component" value="Unassembled WGS sequence"/>
</dbReference>
<evidence type="ECO:0000313" key="2">
    <source>
        <dbReference type="Proteomes" id="UP000499080"/>
    </source>
</evidence>
<accession>A0A4Y2RFJ1</accession>
<evidence type="ECO:0000313" key="1">
    <source>
        <dbReference type="EMBL" id="GBN74473.1"/>
    </source>
</evidence>
<proteinExistence type="predicted"/>
<comment type="caution">
    <text evidence="1">The sequence shown here is derived from an EMBL/GenBank/DDBJ whole genome shotgun (WGS) entry which is preliminary data.</text>
</comment>
<sequence>MRLSQQPKKCYDVSTTSTNPASLDTIYLFHSPTRNQKTSHFYYTLHVSSLTEDQPTAQEVMGNLISEEAGEPLYNLKTHVKLKQHFLNNLILIDMRSNCHIGLAAAPSRIAIRLLDDDRAAQPPLVLAQTEKPKRNINKKSDKAIVQQIANLSFRMSVVCQANLQLSSLFLPCKFWNENAKQSLHIYSKG</sequence>
<keyword evidence="2" id="KW-1185">Reference proteome</keyword>
<name>A0A4Y2RFJ1_ARAVE</name>